<evidence type="ECO:0000256" key="4">
    <source>
        <dbReference type="ARBA" id="ARBA00022833"/>
    </source>
</evidence>
<dbReference type="GO" id="GO:0008270">
    <property type="term" value="F:zinc ion binding"/>
    <property type="evidence" value="ECO:0007669"/>
    <property type="project" value="TreeGrafter"/>
</dbReference>
<dbReference type="PANTHER" id="PTHR11271:SF6">
    <property type="entry name" value="GUANINE DEAMINASE"/>
    <property type="match status" value="1"/>
</dbReference>
<evidence type="ECO:0000313" key="7">
    <source>
        <dbReference type="EMBL" id="THH06194.1"/>
    </source>
</evidence>
<comment type="caution">
    <text evidence="7">The sequence shown here is derived from an EMBL/GenBank/DDBJ whole genome shotgun (WGS) entry which is preliminary data.</text>
</comment>
<proteinExistence type="predicted"/>
<dbReference type="EMBL" id="SGPK01000209">
    <property type="protein sequence ID" value="THH06194.1"/>
    <property type="molecule type" value="Genomic_DNA"/>
</dbReference>
<evidence type="ECO:0000313" key="8">
    <source>
        <dbReference type="Proteomes" id="UP000308199"/>
    </source>
</evidence>
<dbReference type="GO" id="GO:0005829">
    <property type="term" value="C:cytosol"/>
    <property type="evidence" value="ECO:0007669"/>
    <property type="project" value="TreeGrafter"/>
</dbReference>
<evidence type="ECO:0000256" key="2">
    <source>
        <dbReference type="ARBA" id="ARBA00022723"/>
    </source>
</evidence>
<organism evidence="7 8">
    <name type="scientific">Phellinidium pouzarii</name>
    <dbReference type="NCBI Taxonomy" id="167371"/>
    <lineage>
        <taxon>Eukaryota</taxon>
        <taxon>Fungi</taxon>
        <taxon>Dikarya</taxon>
        <taxon>Basidiomycota</taxon>
        <taxon>Agaricomycotina</taxon>
        <taxon>Agaricomycetes</taxon>
        <taxon>Hymenochaetales</taxon>
        <taxon>Hymenochaetaceae</taxon>
        <taxon>Phellinidium</taxon>
    </lineage>
</organism>
<dbReference type="InterPro" id="IPR032466">
    <property type="entry name" value="Metal_Hydrolase"/>
</dbReference>
<keyword evidence="8" id="KW-1185">Reference proteome</keyword>
<keyword evidence="5" id="KW-0472">Membrane</keyword>
<feature type="transmembrane region" description="Helical" evidence="5">
    <location>
        <begin position="15"/>
        <end position="33"/>
    </location>
</feature>
<dbReference type="Gene3D" id="2.30.40.10">
    <property type="entry name" value="Urease, subunit C, domain 1"/>
    <property type="match status" value="1"/>
</dbReference>
<keyword evidence="2" id="KW-0479">Metal-binding</keyword>
<feature type="transmembrane region" description="Helical" evidence="5">
    <location>
        <begin position="192"/>
        <end position="209"/>
    </location>
</feature>
<protein>
    <recommendedName>
        <fullName evidence="6">Amidohydrolase-related domain-containing protein</fullName>
    </recommendedName>
</protein>
<dbReference type="SUPFAM" id="SSF51556">
    <property type="entry name" value="Metallo-dependent hydrolases"/>
    <property type="match status" value="1"/>
</dbReference>
<keyword evidence="4" id="KW-0862">Zinc</keyword>
<evidence type="ECO:0000256" key="5">
    <source>
        <dbReference type="SAM" id="Phobius"/>
    </source>
</evidence>
<name>A0A4S4L4D1_9AGAM</name>
<evidence type="ECO:0000256" key="1">
    <source>
        <dbReference type="ARBA" id="ARBA00001947"/>
    </source>
</evidence>
<reference evidence="7 8" key="1">
    <citation type="submission" date="2019-02" db="EMBL/GenBank/DDBJ databases">
        <title>Genome sequencing of the rare red list fungi Phellinidium pouzarii.</title>
        <authorList>
            <person name="Buettner E."/>
            <person name="Kellner H."/>
        </authorList>
    </citation>
    <scope>NUCLEOTIDE SEQUENCE [LARGE SCALE GENOMIC DNA]</scope>
    <source>
        <strain evidence="7 8">DSM 108285</strain>
    </source>
</reference>
<comment type="cofactor">
    <cofactor evidence="1">
        <name>Zn(2+)</name>
        <dbReference type="ChEBI" id="CHEBI:29105"/>
    </cofactor>
</comment>
<evidence type="ECO:0000256" key="3">
    <source>
        <dbReference type="ARBA" id="ARBA00022801"/>
    </source>
</evidence>
<gene>
    <name evidence="7" type="ORF">EW145_g4251</name>
</gene>
<dbReference type="GO" id="GO:0008892">
    <property type="term" value="F:guanine deaminase activity"/>
    <property type="evidence" value="ECO:0007669"/>
    <property type="project" value="TreeGrafter"/>
</dbReference>
<dbReference type="GO" id="GO:0046098">
    <property type="term" value="P:guanine metabolic process"/>
    <property type="evidence" value="ECO:0007669"/>
    <property type="project" value="TreeGrafter"/>
</dbReference>
<dbReference type="InterPro" id="IPR011059">
    <property type="entry name" value="Metal-dep_hydrolase_composite"/>
</dbReference>
<dbReference type="PANTHER" id="PTHR11271">
    <property type="entry name" value="GUANINE DEAMINASE"/>
    <property type="match status" value="1"/>
</dbReference>
<keyword evidence="3" id="KW-0378">Hydrolase</keyword>
<dbReference type="InterPro" id="IPR006680">
    <property type="entry name" value="Amidohydro-rel"/>
</dbReference>
<accession>A0A4S4L4D1</accession>
<dbReference type="Pfam" id="PF01979">
    <property type="entry name" value="Amidohydro_1"/>
    <property type="match status" value="1"/>
</dbReference>
<dbReference type="Gene3D" id="3.20.20.140">
    <property type="entry name" value="Metal-dependent hydrolases"/>
    <property type="match status" value="2"/>
</dbReference>
<dbReference type="OrthoDB" id="194468at2759"/>
<evidence type="ECO:0000259" key="6">
    <source>
        <dbReference type="Pfam" id="PF01979"/>
    </source>
</evidence>
<feature type="domain" description="Amidohydrolase-related" evidence="6">
    <location>
        <begin position="100"/>
        <end position="455"/>
    </location>
</feature>
<dbReference type="Proteomes" id="UP000308199">
    <property type="component" value="Unassembled WGS sequence"/>
</dbReference>
<dbReference type="AlphaFoldDB" id="A0A4S4L4D1"/>
<dbReference type="InterPro" id="IPR051607">
    <property type="entry name" value="Metallo-dep_hydrolases"/>
</dbReference>
<keyword evidence="5" id="KW-1133">Transmembrane helix</keyword>
<sequence>MSTQLICSVEHTTDLFLILITLGWFRLDILLGMKAKRFLGSFIDTPELGTVRILHNHSLLVSEEGFIVSFTANDQTPSEVNPDVNSPEAVEVIRIPSGSFMLPSFCDLHLHAPQFLYQGTGLHLPLMEWLDRYAFRAEERIDADPVLARRTYTALAQRLKEHGTGAVLLFGTIKEATKSVPRVLAFHKPANLADVIFFFILFFFSLILADVMQSAGIRAFIGKLSMDISSRKTYKEASAADALDSAKSFVKDARSSVAHLPPHERLIEPVLTPRFVPTCSDELLDGLGALSAQEDVRVQSHLAEARDQIDWVQRERGISDIDIFDKHNLLTARTIQAHCTFLTSPCLTRLSTRGTGIAHCPLANAYFSARPFALREALTAGVHVGLGTDVAGGYSIDPMSAMRCTVLVSRMREGARTEAVRSLRSTEEQGYGDLSVNWKEALFLATRGGAVTLGLRWFFRCRSAV</sequence>
<keyword evidence="5" id="KW-0812">Transmembrane</keyword>